<reference evidence="1" key="2">
    <citation type="journal article" date="2015" name="Fish Shellfish Immunol.">
        <title>Early steps in the European eel (Anguilla anguilla)-Vibrio vulnificus interaction in the gills: Role of the RtxA13 toxin.</title>
        <authorList>
            <person name="Callol A."/>
            <person name="Pajuelo D."/>
            <person name="Ebbesson L."/>
            <person name="Teles M."/>
            <person name="MacKenzie S."/>
            <person name="Amaro C."/>
        </authorList>
    </citation>
    <scope>NUCLEOTIDE SEQUENCE</scope>
</reference>
<evidence type="ECO:0000313" key="1">
    <source>
        <dbReference type="EMBL" id="JAH06360.1"/>
    </source>
</evidence>
<reference evidence="1" key="1">
    <citation type="submission" date="2014-11" db="EMBL/GenBank/DDBJ databases">
        <authorList>
            <person name="Amaro Gonzalez C."/>
        </authorList>
    </citation>
    <scope>NUCLEOTIDE SEQUENCE</scope>
</reference>
<proteinExistence type="predicted"/>
<name>A0A0E9PQL7_ANGAN</name>
<accession>A0A0E9PQL7</accession>
<dbReference type="EMBL" id="GBXM01102217">
    <property type="protein sequence ID" value="JAH06360.1"/>
    <property type="molecule type" value="Transcribed_RNA"/>
</dbReference>
<sequence>MKGKEKEKKKS</sequence>
<protein>
    <submittedName>
        <fullName evidence="1">Uncharacterized protein</fullName>
    </submittedName>
</protein>
<organism evidence="1">
    <name type="scientific">Anguilla anguilla</name>
    <name type="common">European freshwater eel</name>
    <name type="synonym">Muraena anguilla</name>
    <dbReference type="NCBI Taxonomy" id="7936"/>
    <lineage>
        <taxon>Eukaryota</taxon>
        <taxon>Metazoa</taxon>
        <taxon>Chordata</taxon>
        <taxon>Craniata</taxon>
        <taxon>Vertebrata</taxon>
        <taxon>Euteleostomi</taxon>
        <taxon>Actinopterygii</taxon>
        <taxon>Neopterygii</taxon>
        <taxon>Teleostei</taxon>
        <taxon>Anguilliformes</taxon>
        <taxon>Anguillidae</taxon>
        <taxon>Anguilla</taxon>
    </lineage>
</organism>